<dbReference type="GO" id="GO:0046872">
    <property type="term" value="F:metal ion binding"/>
    <property type="evidence" value="ECO:0007669"/>
    <property type="project" value="UniProtKB-KW"/>
</dbReference>
<evidence type="ECO:0000256" key="6">
    <source>
        <dbReference type="ARBA" id="ARBA00022842"/>
    </source>
</evidence>
<dbReference type="InterPro" id="IPR020550">
    <property type="entry name" value="Inositol_monophosphatase_CS"/>
</dbReference>
<dbReference type="GO" id="GO:0007165">
    <property type="term" value="P:signal transduction"/>
    <property type="evidence" value="ECO:0007669"/>
    <property type="project" value="TreeGrafter"/>
</dbReference>
<dbReference type="Gene3D" id="3.30.540.10">
    <property type="entry name" value="Fructose-1,6-Bisphosphatase, subunit A, domain 1"/>
    <property type="match status" value="1"/>
</dbReference>
<dbReference type="GO" id="GO:0006020">
    <property type="term" value="P:inositol metabolic process"/>
    <property type="evidence" value="ECO:0007669"/>
    <property type="project" value="TreeGrafter"/>
</dbReference>
<dbReference type="Gene3D" id="3.40.190.80">
    <property type="match status" value="1"/>
</dbReference>
<dbReference type="GO" id="GO:0008934">
    <property type="term" value="F:inositol monophosphate 1-phosphatase activity"/>
    <property type="evidence" value="ECO:0007669"/>
    <property type="project" value="InterPro"/>
</dbReference>
<keyword evidence="4 7" id="KW-0479">Metal-binding</keyword>
<feature type="binding site" evidence="7">
    <location>
        <position position="81"/>
    </location>
    <ligand>
        <name>Mg(2+)</name>
        <dbReference type="ChEBI" id="CHEBI:18420"/>
        <label>1</label>
        <note>catalytic</note>
    </ligand>
</feature>
<feature type="binding site" evidence="7">
    <location>
        <position position="63"/>
    </location>
    <ligand>
        <name>Mg(2+)</name>
        <dbReference type="ChEBI" id="CHEBI:18420"/>
        <label>1</label>
        <note>catalytic</note>
    </ligand>
</feature>
<feature type="binding site" evidence="7">
    <location>
        <position position="208"/>
    </location>
    <ligand>
        <name>Mg(2+)</name>
        <dbReference type="ChEBI" id="CHEBI:18420"/>
        <label>1</label>
        <note>catalytic</note>
    </ligand>
</feature>
<dbReference type="PROSITE" id="PS00630">
    <property type="entry name" value="IMP_2"/>
    <property type="match status" value="1"/>
</dbReference>
<dbReference type="PROSITE" id="PS00629">
    <property type="entry name" value="IMP_1"/>
    <property type="match status" value="1"/>
</dbReference>
<dbReference type="Pfam" id="PF00459">
    <property type="entry name" value="Inositol_P"/>
    <property type="match status" value="1"/>
</dbReference>
<comment type="catalytic activity">
    <reaction evidence="1 8">
        <text>a myo-inositol phosphate + H2O = myo-inositol + phosphate</text>
        <dbReference type="Rhea" id="RHEA:24056"/>
        <dbReference type="ChEBI" id="CHEBI:15377"/>
        <dbReference type="ChEBI" id="CHEBI:17268"/>
        <dbReference type="ChEBI" id="CHEBI:43474"/>
        <dbReference type="ChEBI" id="CHEBI:84139"/>
        <dbReference type="EC" id="3.1.3.25"/>
    </reaction>
</comment>
<dbReference type="PANTHER" id="PTHR20854">
    <property type="entry name" value="INOSITOL MONOPHOSPHATASE"/>
    <property type="match status" value="1"/>
</dbReference>
<evidence type="ECO:0000313" key="10">
    <source>
        <dbReference type="Proteomes" id="UP000030652"/>
    </source>
</evidence>
<dbReference type="EMBL" id="JRYO01000067">
    <property type="protein sequence ID" value="KHE93210.1"/>
    <property type="molecule type" value="Genomic_DNA"/>
</dbReference>
<evidence type="ECO:0000256" key="2">
    <source>
        <dbReference type="ARBA" id="ARBA00001946"/>
    </source>
</evidence>
<protein>
    <recommendedName>
        <fullName evidence="8">Inositol-1-monophosphatase</fullName>
        <ecNumber evidence="8">3.1.3.25</ecNumber>
    </recommendedName>
</protein>
<evidence type="ECO:0000256" key="7">
    <source>
        <dbReference type="PIRSR" id="PIRSR600760-2"/>
    </source>
</evidence>
<evidence type="ECO:0000256" key="8">
    <source>
        <dbReference type="RuleBase" id="RU364068"/>
    </source>
</evidence>
<accession>A0A0B0ERA3</accession>
<comment type="similarity">
    <text evidence="3 8">Belongs to the inositol monophosphatase superfamily.</text>
</comment>
<dbReference type="PATRIC" id="fig|237368.3.peg.1065"/>
<keyword evidence="6 7" id="KW-0460">Magnesium</keyword>
<comment type="cofactor">
    <cofactor evidence="2 7 8">
        <name>Mg(2+)</name>
        <dbReference type="ChEBI" id="CHEBI:18420"/>
    </cofactor>
</comment>
<evidence type="ECO:0000256" key="5">
    <source>
        <dbReference type="ARBA" id="ARBA00022801"/>
    </source>
</evidence>
<dbReference type="AlphaFoldDB" id="A0A0B0ERA3"/>
<sequence length="255" mass="28862">MKRTAIKAAKEAGKIILHYYSKNVNATSKGNTYDLVTEADLAAENKIISIIKNKFPGHSLLTEESGEETHKSDYCWVIDPLDGTNNFYHKFPMFCISIALYKKGKPLIGVVFDPLKKELFYAEKNEGAFLNNKKINVSSVNKLSKSLLVLGFYYERGLLMRKSLDQMEKFFYENVHGIRRTGSAALDLCYTACGRFDGYWELKLNPWDFAAGSLILMEAGGRITDVQGKRYSLMMKNVAASNGKIHKQMIKILNE</sequence>
<dbReference type="PANTHER" id="PTHR20854:SF4">
    <property type="entry name" value="INOSITOL-1-MONOPHOSPHATASE-RELATED"/>
    <property type="match status" value="1"/>
</dbReference>
<dbReference type="PRINTS" id="PR00377">
    <property type="entry name" value="IMPHPHTASES"/>
</dbReference>
<dbReference type="eggNOG" id="COG0483">
    <property type="taxonomic scope" value="Bacteria"/>
</dbReference>
<evidence type="ECO:0000256" key="3">
    <source>
        <dbReference type="ARBA" id="ARBA00009759"/>
    </source>
</evidence>
<dbReference type="CDD" id="cd01639">
    <property type="entry name" value="IMPase"/>
    <property type="match status" value="1"/>
</dbReference>
<dbReference type="EC" id="3.1.3.25" evidence="8"/>
<evidence type="ECO:0000313" key="9">
    <source>
        <dbReference type="EMBL" id="KHE93210.1"/>
    </source>
</evidence>
<dbReference type="GO" id="GO:0046854">
    <property type="term" value="P:phosphatidylinositol phosphate biosynthetic process"/>
    <property type="evidence" value="ECO:0007669"/>
    <property type="project" value="InterPro"/>
</dbReference>
<dbReference type="InterPro" id="IPR033942">
    <property type="entry name" value="IMPase"/>
</dbReference>
<organism evidence="9 10">
    <name type="scientific">Candidatus Scalindua brodae</name>
    <dbReference type="NCBI Taxonomy" id="237368"/>
    <lineage>
        <taxon>Bacteria</taxon>
        <taxon>Pseudomonadati</taxon>
        <taxon>Planctomycetota</taxon>
        <taxon>Candidatus Brocadiia</taxon>
        <taxon>Candidatus Brocadiales</taxon>
        <taxon>Candidatus Scalinduaceae</taxon>
        <taxon>Candidatus Scalindua</taxon>
    </lineage>
</organism>
<comment type="caution">
    <text evidence="9">The sequence shown here is derived from an EMBL/GenBank/DDBJ whole genome shotgun (WGS) entry which is preliminary data.</text>
</comment>
<feature type="binding site" evidence="7">
    <location>
        <position position="82"/>
    </location>
    <ligand>
        <name>Mg(2+)</name>
        <dbReference type="ChEBI" id="CHEBI:18420"/>
        <label>1</label>
        <note>catalytic</note>
    </ligand>
</feature>
<dbReference type="SUPFAM" id="SSF56655">
    <property type="entry name" value="Carbohydrate phosphatase"/>
    <property type="match status" value="1"/>
</dbReference>
<dbReference type="FunFam" id="3.40.190.80:FF:000002">
    <property type="entry name" value="Inositol-1-monophosphatase"/>
    <property type="match status" value="1"/>
</dbReference>
<proteinExistence type="inferred from homology"/>
<dbReference type="Proteomes" id="UP000030652">
    <property type="component" value="Unassembled WGS sequence"/>
</dbReference>
<keyword evidence="5 8" id="KW-0378">Hydrolase</keyword>
<evidence type="ECO:0000256" key="4">
    <source>
        <dbReference type="ARBA" id="ARBA00022723"/>
    </source>
</evidence>
<feature type="binding site" evidence="7">
    <location>
        <position position="79"/>
    </location>
    <ligand>
        <name>Mg(2+)</name>
        <dbReference type="ChEBI" id="CHEBI:18420"/>
        <label>1</label>
        <note>catalytic</note>
    </ligand>
</feature>
<dbReference type="InterPro" id="IPR020583">
    <property type="entry name" value="Inositol_monoP_metal-BS"/>
</dbReference>
<gene>
    <name evidence="9" type="primary">suhB</name>
    <name evidence="9" type="ORF">SCABRO_00972</name>
</gene>
<evidence type="ECO:0000256" key="1">
    <source>
        <dbReference type="ARBA" id="ARBA00001033"/>
    </source>
</evidence>
<dbReference type="InterPro" id="IPR000760">
    <property type="entry name" value="Inositol_monophosphatase-like"/>
</dbReference>
<dbReference type="FunFam" id="3.30.540.10:FF:000003">
    <property type="entry name" value="Inositol-1-monophosphatase"/>
    <property type="match status" value="1"/>
</dbReference>
<reference evidence="9 10" key="1">
    <citation type="submission" date="2014-10" db="EMBL/GenBank/DDBJ databases">
        <title>Draft genome of anammox bacterium scalindua brodae, obtained using differential coverage binning of sequence data from two enrichment reactors.</title>
        <authorList>
            <person name="Speth D.R."/>
            <person name="Russ L."/>
            <person name="Kartal B."/>
            <person name="Op den Camp H.J."/>
            <person name="Dutilh B.E."/>
            <person name="Jetten M.S."/>
        </authorList>
    </citation>
    <scope>NUCLEOTIDE SEQUENCE [LARGE SCALE GENOMIC DNA]</scope>
    <source>
        <strain evidence="9">RU1</strain>
    </source>
</reference>
<name>A0A0B0ERA3_9BACT</name>